<comment type="caution">
    <text evidence="7">The sequence shown here is derived from an EMBL/GenBank/DDBJ whole genome shotgun (WGS) entry which is preliminary data.</text>
</comment>
<protein>
    <recommendedName>
        <fullName evidence="5 6">Dephospho-CoA kinase</fullName>
        <ecNumber evidence="5 6">2.7.1.24</ecNumber>
    </recommendedName>
    <alternativeName>
        <fullName evidence="5">Dephosphocoenzyme A kinase</fullName>
    </alternativeName>
</protein>
<dbReference type="PROSITE" id="PS51219">
    <property type="entry name" value="DPCK"/>
    <property type="match status" value="1"/>
</dbReference>
<keyword evidence="8" id="KW-1185">Reference proteome</keyword>
<comment type="catalytic activity">
    <reaction evidence="5">
        <text>3'-dephospho-CoA + ATP = ADP + CoA + H(+)</text>
        <dbReference type="Rhea" id="RHEA:18245"/>
        <dbReference type="ChEBI" id="CHEBI:15378"/>
        <dbReference type="ChEBI" id="CHEBI:30616"/>
        <dbReference type="ChEBI" id="CHEBI:57287"/>
        <dbReference type="ChEBI" id="CHEBI:57328"/>
        <dbReference type="ChEBI" id="CHEBI:456216"/>
        <dbReference type="EC" id="2.7.1.24"/>
    </reaction>
</comment>
<dbReference type="InterPro" id="IPR027417">
    <property type="entry name" value="P-loop_NTPase"/>
</dbReference>
<keyword evidence="2 5" id="KW-0547">Nucleotide-binding</keyword>
<dbReference type="InterPro" id="IPR001977">
    <property type="entry name" value="Depp_CoAkinase"/>
</dbReference>
<dbReference type="Gene3D" id="3.40.50.300">
    <property type="entry name" value="P-loop containing nucleotide triphosphate hydrolases"/>
    <property type="match status" value="1"/>
</dbReference>
<name>A0ABV2LTN3_9FLAO</name>
<keyword evidence="5 7" id="KW-0418">Kinase</keyword>
<sequence>MYILGLTGGIGSGKSTIGKWFLEKGIPVYDSDKEAKLLMNENPSLKSQLIDLFGPETYLNNEYNRKFVAEQVFENKEKLAALNAIVHPAVFHHFQEWVSLQNSEFVVKEAAILFESGSYKDCDFILTVAADESIRIQRVMERDQVTQEQVQARIANQWTDEQRIEKSDFVLYNNASLEDLKNQFHKTYKKLLKRIQRS</sequence>
<keyword evidence="5 7" id="KW-0808">Transferase</keyword>
<dbReference type="EC" id="2.7.1.24" evidence="5 6"/>
<evidence type="ECO:0000256" key="2">
    <source>
        <dbReference type="ARBA" id="ARBA00022741"/>
    </source>
</evidence>
<evidence type="ECO:0000256" key="5">
    <source>
        <dbReference type="HAMAP-Rule" id="MF_00376"/>
    </source>
</evidence>
<accession>A0ABV2LTN3</accession>
<comment type="function">
    <text evidence="5">Catalyzes the phosphorylation of the 3'-hydroxyl group of dephosphocoenzyme A to form coenzyme A.</text>
</comment>
<dbReference type="Pfam" id="PF01121">
    <property type="entry name" value="CoaE"/>
    <property type="match status" value="1"/>
</dbReference>
<comment type="similarity">
    <text evidence="1 5">Belongs to the CoaE family.</text>
</comment>
<evidence type="ECO:0000313" key="7">
    <source>
        <dbReference type="EMBL" id="MET3731924.1"/>
    </source>
</evidence>
<dbReference type="RefSeq" id="WP_354508645.1">
    <property type="nucleotide sequence ID" value="NZ_JBEPMO010000007.1"/>
</dbReference>
<feature type="binding site" evidence="5">
    <location>
        <begin position="11"/>
        <end position="16"/>
    </location>
    <ligand>
        <name>ATP</name>
        <dbReference type="ChEBI" id="CHEBI:30616"/>
    </ligand>
</feature>
<comment type="pathway">
    <text evidence="5">Cofactor biosynthesis; coenzyme A biosynthesis; CoA from (R)-pantothenate: step 5/5.</text>
</comment>
<evidence type="ECO:0000256" key="3">
    <source>
        <dbReference type="ARBA" id="ARBA00022840"/>
    </source>
</evidence>
<dbReference type="EMBL" id="JBEPMO010000007">
    <property type="protein sequence ID" value="MET3731924.1"/>
    <property type="molecule type" value="Genomic_DNA"/>
</dbReference>
<dbReference type="PANTHER" id="PTHR10695">
    <property type="entry name" value="DEPHOSPHO-COA KINASE-RELATED"/>
    <property type="match status" value="1"/>
</dbReference>
<proteinExistence type="inferred from homology"/>
<organism evidence="7 8">
    <name type="scientific">Moheibacter stercoris</name>
    <dbReference type="NCBI Taxonomy" id="1628251"/>
    <lineage>
        <taxon>Bacteria</taxon>
        <taxon>Pseudomonadati</taxon>
        <taxon>Bacteroidota</taxon>
        <taxon>Flavobacteriia</taxon>
        <taxon>Flavobacteriales</taxon>
        <taxon>Weeksellaceae</taxon>
        <taxon>Moheibacter</taxon>
    </lineage>
</organism>
<dbReference type="PANTHER" id="PTHR10695:SF46">
    <property type="entry name" value="BIFUNCTIONAL COENZYME A SYNTHASE-RELATED"/>
    <property type="match status" value="1"/>
</dbReference>
<evidence type="ECO:0000256" key="6">
    <source>
        <dbReference type="NCBIfam" id="TIGR00152"/>
    </source>
</evidence>
<dbReference type="CDD" id="cd02022">
    <property type="entry name" value="DPCK"/>
    <property type="match status" value="1"/>
</dbReference>
<dbReference type="GO" id="GO:0004140">
    <property type="term" value="F:dephospho-CoA kinase activity"/>
    <property type="evidence" value="ECO:0007669"/>
    <property type="project" value="UniProtKB-EC"/>
</dbReference>
<evidence type="ECO:0000313" key="8">
    <source>
        <dbReference type="Proteomes" id="UP001549146"/>
    </source>
</evidence>
<keyword evidence="3 5" id="KW-0067">ATP-binding</keyword>
<gene>
    <name evidence="5" type="primary">coaE</name>
    <name evidence="7" type="ORF">ABID46_001506</name>
</gene>
<comment type="subcellular location">
    <subcellularLocation>
        <location evidence="5">Cytoplasm</location>
    </subcellularLocation>
</comment>
<evidence type="ECO:0000256" key="4">
    <source>
        <dbReference type="ARBA" id="ARBA00022993"/>
    </source>
</evidence>
<evidence type="ECO:0000256" key="1">
    <source>
        <dbReference type="ARBA" id="ARBA00009018"/>
    </source>
</evidence>
<reference evidence="7 8" key="1">
    <citation type="submission" date="2024-06" db="EMBL/GenBank/DDBJ databases">
        <title>Genomic Encyclopedia of Type Strains, Phase IV (KMG-IV): sequencing the most valuable type-strain genomes for metagenomic binning, comparative biology and taxonomic classification.</title>
        <authorList>
            <person name="Goeker M."/>
        </authorList>
    </citation>
    <scope>NUCLEOTIDE SEQUENCE [LARGE SCALE GENOMIC DNA]</scope>
    <source>
        <strain evidence="7 8">DSM 29388</strain>
    </source>
</reference>
<dbReference type="NCBIfam" id="TIGR00152">
    <property type="entry name" value="dephospho-CoA kinase"/>
    <property type="match status" value="1"/>
</dbReference>
<dbReference type="HAMAP" id="MF_00376">
    <property type="entry name" value="Dephospho_CoA_kinase"/>
    <property type="match status" value="1"/>
</dbReference>
<dbReference type="Proteomes" id="UP001549146">
    <property type="component" value="Unassembled WGS sequence"/>
</dbReference>
<dbReference type="SUPFAM" id="SSF52540">
    <property type="entry name" value="P-loop containing nucleoside triphosphate hydrolases"/>
    <property type="match status" value="1"/>
</dbReference>
<keyword evidence="4 5" id="KW-0173">Coenzyme A biosynthesis</keyword>
<keyword evidence="5" id="KW-0963">Cytoplasm</keyword>